<evidence type="ECO:0000259" key="13">
    <source>
        <dbReference type="PROSITE" id="PS51761"/>
    </source>
</evidence>
<dbReference type="GO" id="GO:0045493">
    <property type="term" value="P:xylan catabolic process"/>
    <property type="evidence" value="ECO:0007669"/>
    <property type="project" value="UniProtKB-UniRule"/>
</dbReference>
<evidence type="ECO:0000256" key="10">
    <source>
        <dbReference type="PROSITE-ProRule" id="PRU01097"/>
    </source>
</evidence>
<dbReference type="NCBIfam" id="TIGR04183">
    <property type="entry name" value="Por_Secre_tail"/>
    <property type="match status" value="1"/>
</dbReference>
<dbReference type="Pfam" id="PF00457">
    <property type="entry name" value="Glyco_hydro_11"/>
    <property type="match status" value="1"/>
</dbReference>
<dbReference type="InterPro" id="IPR026444">
    <property type="entry name" value="Secre_tail"/>
</dbReference>
<evidence type="ECO:0000256" key="2">
    <source>
        <dbReference type="ARBA" id="ARBA00004851"/>
    </source>
</evidence>
<evidence type="ECO:0000256" key="1">
    <source>
        <dbReference type="ARBA" id="ARBA00000681"/>
    </source>
</evidence>
<feature type="chain" id="PRO_5032996748" description="endo-1,4-beta-xylanase" evidence="12">
    <location>
        <begin position="21"/>
        <end position="491"/>
    </location>
</feature>
<evidence type="ECO:0000256" key="6">
    <source>
        <dbReference type="ARBA" id="ARBA00022801"/>
    </source>
</evidence>
<dbReference type="AlphaFoldDB" id="A0A806KKG7"/>
<evidence type="ECO:0000256" key="9">
    <source>
        <dbReference type="ARBA" id="ARBA00023326"/>
    </source>
</evidence>
<organism evidence="14">
    <name type="scientific">uncultured bacterium contig00029</name>
    <dbReference type="NCBI Taxonomy" id="1181518"/>
    <lineage>
        <taxon>Bacteria</taxon>
        <taxon>environmental samples</taxon>
    </lineage>
</organism>
<evidence type="ECO:0000256" key="5">
    <source>
        <dbReference type="ARBA" id="ARBA00022729"/>
    </source>
</evidence>
<dbReference type="EMBL" id="JQ844182">
    <property type="protein sequence ID" value="AGS52100.1"/>
    <property type="molecule type" value="Genomic_DNA"/>
</dbReference>
<dbReference type="InterPro" id="IPR013319">
    <property type="entry name" value="GH11/12"/>
</dbReference>
<feature type="compositionally biased region" description="Low complexity" evidence="11">
    <location>
        <begin position="266"/>
        <end position="285"/>
    </location>
</feature>
<feature type="domain" description="GH11" evidence="13">
    <location>
        <begin position="24"/>
        <end position="257"/>
    </location>
</feature>
<dbReference type="InterPro" id="IPR001137">
    <property type="entry name" value="Glyco_hydro_11"/>
</dbReference>
<feature type="active site" description="Nucleophile" evidence="10">
    <location>
        <position position="147"/>
    </location>
</feature>
<reference evidence="14" key="1">
    <citation type="submission" date="2012-03" db="EMBL/GenBank/DDBJ databases">
        <title>Functional metagenomics reveals considerable lignocellulase gene clusters in the gut microbiome of a wood-feeding higher termite.</title>
        <authorList>
            <person name="Liu N."/>
        </authorList>
    </citation>
    <scope>NUCLEOTIDE SEQUENCE</scope>
</reference>
<dbReference type="Gene3D" id="2.60.120.180">
    <property type="match status" value="1"/>
</dbReference>
<protein>
    <recommendedName>
        <fullName evidence="3 10">endo-1,4-beta-xylanase</fullName>
        <ecNumber evidence="3 10">3.2.1.8</ecNumber>
    </recommendedName>
</protein>
<feature type="signal peptide" evidence="12">
    <location>
        <begin position="1"/>
        <end position="20"/>
    </location>
</feature>
<feature type="active site" description="Proton donor" evidence="10">
    <location>
        <position position="244"/>
    </location>
</feature>
<dbReference type="PANTHER" id="PTHR46828:SF4">
    <property type="entry name" value="ENDO-1,4-BETA-XYLANASE"/>
    <property type="match status" value="1"/>
</dbReference>
<comment type="catalytic activity">
    <reaction evidence="1 10">
        <text>Endohydrolysis of (1-&gt;4)-beta-D-xylosidic linkages in xylans.</text>
        <dbReference type="EC" id="3.2.1.8"/>
    </reaction>
</comment>
<evidence type="ECO:0000313" key="14">
    <source>
        <dbReference type="EMBL" id="AGS52100.1"/>
    </source>
</evidence>
<sequence length="491" mass="53169">MKKFILALLFAAFFCDTLFAQTVLTTSTIRNDYNGYDYELWNQNNSGTVRMELTGDNGSGTNAKGGTFTAQWSNTENVLFRAGKKWGSSSTQNHTQIGNMSVEFAATWSSGDNVKMLGIYGWAYFTSANVPTKQENGSNETFSNQIEYYIIQDRGSYNPATQSQCKNYGSATIDNIAYDFQVCDRINQPMLTGNGNFKQFISVPKSISSHRQSGTVSVSQHFNAWHNVGMKMDGPLYEVAMKVESYTGAANSNGNATVTKNLLTIGGTPSESSSSGTGSSSGSSSQKCGDYQASFCGGKPFGDVLDNSTAVPSNGECIFIEDFETIQPALNSTVSINDHDNVCGNDWDPNDDNLGIGCPWAEKPSPIDGGYYVYVKIGSINCWNDDADDCANNPNGWKGIVSKTKPVCEEVPIRLLSPISTAQFSVRSLSNSSLQIESNSDVAIYLYNAKGKLAQKIDVPTGSSIVKLSVPAGIYVVKNGKTKQTQRILVK</sequence>
<evidence type="ECO:0000256" key="3">
    <source>
        <dbReference type="ARBA" id="ARBA00012590"/>
    </source>
</evidence>
<keyword evidence="5 12" id="KW-0732">Signal</keyword>
<proteinExistence type="inferred from homology"/>
<evidence type="ECO:0000256" key="8">
    <source>
        <dbReference type="ARBA" id="ARBA00023295"/>
    </source>
</evidence>
<dbReference type="InterPro" id="IPR013320">
    <property type="entry name" value="ConA-like_dom_sf"/>
</dbReference>
<comment type="pathway">
    <text evidence="2 10">Glycan degradation; xylan degradation.</text>
</comment>
<keyword evidence="9 10" id="KW-0624">Polysaccharide degradation</keyword>
<keyword evidence="6 10" id="KW-0378">Hydrolase</keyword>
<dbReference type="GO" id="GO:0031176">
    <property type="term" value="F:endo-1,4-beta-xylanase activity"/>
    <property type="evidence" value="ECO:0007669"/>
    <property type="project" value="UniProtKB-UniRule"/>
</dbReference>
<evidence type="ECO:0000256" key="4">
    <source>
        <dbReference type="ARBA" id="ARBA00022651"/>
    </source>
</evidence>
<dbReference type="EC" id="3.2.1.8" evidence="3 10"/>
<evidence type="ECO:0000256" key="11">
    <source>
        <dbReference type="SAM" id="MobiDB-lite"/>
    </source>
</evidence>
<comment type="similarity">
    <text evidence="10">Belongs to the glycosyl hydrolase 11 (cellulase G) family.</text>
</comment>
<evidence type="ECO:0000256" key="7">
    <source>
        <dbReference type="ARBA" id="ARBA00023277"/>
    </source>
</evidence>
<dbReference type="SUPFAM" id="SSF49899">
    <property type="entry name" value="Concanavalin A-like lectins/glucanases"/>
    <property type="match status" value="1"/>
</dbReference>
<dbReference type="InterPro" id="IPR033123">
    <property type="entry name" value="GH11_dom"/>
</dbReference>
<name>A0A806KKG7_9BACT</name>
<accession>A0A806KKG7</accession>
<keyword evidence="7 10" id="KW-0119">Carbohydrate metabolism</keyword>
<keyword evidence="8 10" id="KW-0326">Glycosidase</keyword>
<feature type="region of interest" description="Disordered" evidence="11">
    <location>
        <begin position="262"/>
        <end position="285"/>
    </location>
</feature>
<evidence type="ECO:0000256" key="12">
    <source>
        <dbReference type="SAM" id="SignalP"/>
    </source>
</evidence>
<dbReference type="PANTHER" id="PTHR46828">
    <property type="entry name" value="ENDO-1,4-BETA-XYLANASE A-RELATED"/>
    <property type="match status" value="1"/>
</dbReference>
<keyword evidence="4 10" id="KW-0858">Xylan degradation</keyword>
<dbReference type="PROSITE" id="PS51761">
    <property type="entry name" value="GH11_3"/>
    <property type="match status" value="1"/>
</dbReference>
<dbReference type="UniPathway" id="UPA00114"/>